<dbReference type="InterPro" id="IPR000157">
    <property type="entry name" value="TIR_dom"/>
</dbReference>
<organism evidence="5 6">
    <name type="scientific">Magallana gigas</name>
    <name type="common">Pacific oyster</name>
    <name type="synonym">Crassostrea gigas</name>
    <dbReference type="NCBI Taxonomy" id="29159"/>
    <lineage>
        <taxon>Eukaryota</taxon>
        <taxon>Metazoa</taxon>
        <taxon>Spiralia</taxon>
        <taxon>Lophotrochozoa</taxon>
        <taxon>Mollusca</taxon>
        <taxon>Bivalvia</taxon>
        <taxon>Autobranchia</taxon>
        <taxon>Pteriomorphia</taxon>
        <taxon>Ostreida</taxon>
        <taxon>Ostreoidea</taxon>
        <taxon>Ostreidae</taxon>
        <taxon>Magallana</taxon>
    </lineage>
</organism>
<dbReference type="CDD" id="cd22658">
    <property type="entry name" value="STING_C_metazoan-like"/>
    <property type="match status" value="1"/>
</dbReference>
<dbReference type="GO" id="GO:0016239">
    <property type="term" value="P:positive regulation of macroautophagy"/>
    <property type="evidence" value="ECO:0007669"/>
    <property type="project" value="TreeGrafter"/>
</dbReference>
<dbReference type="SMART" id="SM00255">
    <property type="entry name" value="TIR"/>
    <property type="match status" value="1"/>
</dbReference>
<dbReference type="GO" id="GO:0002218">
    <property type="term" value="P:activation of innate immune response"/>
    <property type="evidence" value="ECO:0007669"/>
    <property type="project" value="InterPro"/>
</dbReference>
<proteinExistence type="predicted"/>
<accession>A0A8W8IFQ4</accession>
<dbReference type="Gene3D" id="1.20.5.5200">
    <property type="match status" value="1"/>
</dbReference>
<dbReference type="Gene3D" id="3.40.50.10140">
    <property type="entry name" value="Toll/interleukin-1 receptor homology (TIR) domain"/>
    <property type="match status" value="1"/>
</dbReference>
<dbReference type="GO" id="GO:0000045">
    <property type="term" value="P:autophagosome assembly"/>
    <property type="evidence" value="ECO:0007669"/>
    <property type="project" value="TreeGrafter"/>
</dbReference>
<dbReference type="Proteomes" id="UP000005408">
    <property type="component" value="Unassembled WGS sequence"/>
</dbReference>
<dbReference type="InterPro" id="IPR029158">
    <property type="entry name" value="STING"/>
</dbReference>
<dbReference type="GO" id="GO:0007165">
    <property type="term" value="P:signal transduction"/>
    <property type="evidence" value="ECO:0007669"/>
    <property type="project" value="InterPro"/>
</dbReference>
<dbReference type="GO" id="GO:0035438">
    <property type="term" value="F:cyclic-di-GMP binding"/>
    <property type="evidence" value="ECO:0007669"/>
    <property type="project" value="TreeGrafter"/>
</dbReference>
<evidence type="ECO:0000313" key="6">
    <source>
        <dbReference type="Proteomes" id="UP000005408"/>
    </source>
</evidence>
<dbReference type="OrthoDB" id="6131175at2759"/>
<feature type="region of interest" description="Disordered" evidence="3">
    <location>
        <begin position="407"/>
        <end position="435"/>
    </location>
</feature>
<dbReference type="PANTHER" id="PTHR34339">
    <property type="entry name" value="STIMULATOR OF INTERFERON GENES PROTEIN"/>
    <property type="match status" value="1"/>
</dbReference>
<dbReference type="PROSITE" id="PS50104">
    <property type="entry name" value="TIR"/>
    <property type="match status" value="1"/>
</dbReference>
<dbReference type="AlphaFoldDB" id="A0A8W8IFQ4"/>
<dbReference type="InterPro" id="IPR047191">
    <property type="entry name" value="STING_C_chordates"/>
</dbReference>
<dbReference type="InterPro" id="IPR035897">
    <property type="entry name" value="Toll_tir_struct_dom_sf"/>
</dbReference>
<dbReference type="GO" id="GO:0032481">
    <property type="term" value="P:positive regulation of type I interferon production"/>
    <property type="evidence" value="ECO:0007669"/>
    <property type="project" value="InterPro"/>
</dbReference>
<evidence type="ECO:0000256" key="2">
    <source>
        <dbReference type="ARBA" id="ARBA00022741"/>
    </source>
</evidence>
<evidence type="ECO:0000256" key="1">
    <source>
        <dbReference type="ARBA" id="ARBA00018708"/>
    </source>
</evidence>
<dbReference type="GO" id="GO:0061709">
    <property type="term" value="P:reticulophagy"/>
    <property type="evidence" value="ECO:0007669"/>
    <property type="project" value="TreeGrafter"/>
</dbReference>
<evidence type="ECO:0000313" key="5">
    <source>
        <dbReference type="EnsemblMetazoa" id="G14036.1:cds"/>
    </source>
</evidence>
<dbReference type="GO" id="GO:0045087">
    <property type="term" value="P:innate immune response"/>
    <property type="evidence" value="ECO:0007669"/>
    <property type="project" value="TreeGrafter"/>
</dbReference>
<dbReference type="GO" id="GO:0005776">
    <property type="term" value="C:autophagosome"/>
    <property type="evidence" value="ECO:0007669"/>
    <property type="project" value="TreeGrafter"/>
</dbReference>
<feature type="domain" description="TIR" evidence="4">
    <location>
        <begin position="49"/>
        <end position="183"/>
    </location>
</feature>
<dbReference type="Pfam" id="PF15009">
    <property type="entry name" value="STING_LBD"/>
    <property type="match status" value="1"/>
</dbReference>
<feature type="compositionally biased region" description="Basic and acidic residues" evidence="3">
    <location>
        <begin position="421"/>
        <end position="435"/>
    </location>
</feature>
<keyword evidence="2" id="KW-0547">Nucleotide-binding</keyword>
<dbReference type="GO" id="GO:0061507">
    <property type="term" value="F:2',3'-cyclic GMP-AMP binding"/>
    <property type="evidence" value="ECO:0007669"/>
    <property type="project" value="TreeGrafter"/>
</dbReference>
<dbReference type="Gene3D" id="3.40.50.12100">
    <property type="entry name" value="Stimulator of interferon genes protein"/>
    <property type="match status" value="1"/>
</dbReference>
<dbReference type="SUPFAM" id="SSF52200">
    <property type="entry name" value="Toll/Interleukin receptor TIR domain"/>
    <property type="match status" value="1"/>
</dbReference>
<dbReference type="InterPro" id="IPR055432">
    <property type="entry name" value="STING_LBD"/>
</dbReference>
<name>A0A8W8IFQ4_MAGGI</name>
<dbReference type="EnsemblMetazoa" id="G14036.1">
    <property type="protein sequence ID" value="G14036.1:cds"/>
    <property type="gene ID" value="G14036"/>
</dbReference>
<dbReference type="InterPro" id="IPR038623">
    <property type="entry name" value="STING_C_sf"/>
</dbReference>
<reference evidence="5" key="1">
    <citation type="submission" date="2022-08" db="UniProtKB">
        <authorList>
            <consortium name="EnsemblMetazoa"/>
        </authorList>
    </citation>
    <scope>IDENTIFICATION</scope>
    <source>
        <strain evidence="5">05x7-T-G4-1.051#20</strain>
    </source>
</reference>
<dbReference type="OMA" id="ITHCEAD"/>
<sequence>MRINSTQFEKHCRVYLDTELSGISEFKFSAPDTPVTSLTMSVPVLRHPHVYHAFISYCADADTSHARTILDSVESRGFTCCFAERDFLPGECTSDVVVDAIHCSKNVILVISPASLQSEWSKFEMLMAVDDSHQRNNVCLVPVLLGGVKVDDLPPPLRPLTCIELMDDFRNTDDIIQAISKPEDTWESLLPVGNLAHGFAWGYYYGYLKIILPDLDKTVRQWRRVNNAEGRMSEKLFLFFPQSCRCRDSIADESSLIKHRGHLPIITKDRAGIIERQYKNTIYSVTDDNGEDYFFAGEYIGVIHTMFEMEQNATTGLQTREKYVQSMRFYLTLKRILDTDPECSKKCKIVFYKDVNNSSDAMPKLICNEIKNQLRKESSDDTTVCMTPFNSPFPSISSPDFARCSLKSPSSTNMVKSEPNIYREESGKTKSVERG</sequence>
<evidence type="ECO:0000256" key="3">
    <source>
        <dbReference type="SAM" id="MobiDB-lite"/>
    </source>
</evidence>
<dbReference type="Pfam" id="PF13676">
    <property type="entry name" value="TIR_2"/>
    <property type="match status" value="1"/>
</dbReference>
<evidence type="ECO:0000259" key="4">
    <source>
        <dbReference type="PROSITE" id="PS50104"/>
    </source>
</evidence>
<protein>
    <recommendedName>
        <fullName evidence="1">Stimulator of interferon genes protein</fullName>
    </recommendedName>
</protein>
<dbReference type="GO" id="GO:0005789">
    <property type="term" value="C:endoplasmic reticulum membrane"/>
    <property type="evidence" value="ECO:0007669"/>
    <property type="project" value="TreeGrafter"/>
</dbReference>
<dbReference type="PANTHER" id="PTHR34339:SF1">
    <property type="entry name" value="STIMULATOR OF INTERFERON GENES PROTEIN"/>
    <property type="match status" value="1"/>
</dbReference>
<keyword evidence="6" id="KW-1185">Reference proteome</keyword>